<keyword evidence="6 8" id="KW-0378">Hydrolase</keyword>
<dbReference type="InterPro" id="IPR046939">
    <property type="entry name" value="TPPII_C_sf"/>
</dbReference>
<feature type="region of interest" description="Disordered" evidence="9">
    <location>
        <begin position="1245"/>
        <end position="1292"/>
    </location>
</feature>
<dbReference type="GO" id="GO:0004252">
    <property type="term" value="F:serine-type endopeptidase activity"/>
    <property type="evidence" value="ECO:0007669"/>
    <property type="project" value="UniProtKB-UniRule"/>
</dbReference>
<evidence type="ECO:0000259" key="13">
    <source>
        <dbReference type="Pfam" id="PF21316"/>
    </source>
</evidence>
<dbReference type="EC" id="3.4.14.10" evidence="3"/>
<evidence type="ECO:0000256" key="6">
    <source>
        <dbReference type="ARBA" id="ARBA00022801"/>
    </source>
</evidence>
<feature type="domain" description="Peptidase S8/S53" evidence="10">
    <location>
        <begin position="42"/>
        <end position="520"/>
    </location>
</feature>
<evidence type="ECO:0000256" key="9">
    <source>
        <dbReference type="SAM" id="MobiDB-lite"/>
    </source>
</evidence>
<dbReference type="InterPro" id="IPR048383">
    <property type="entry name" value="TPPII_Ig-like-1"/>
</dbReference>
<protein>
    <recommendedName>
        <fullName evidence="3">tripeptidyl-peptidase II</fullName>
        <ecNumber evidence="3">3.4.14.10</ecNumber>
    </recommendedName>
</protein>
<evidence type="ECO:0000256" key="8">
    <source>
        <dbReference type="PROSITE-ProRule" id="PRU01240"/>
    </source>
</evidence>
<comment type="catalytic activity">
    <reaction evidence="1">
        <text>Release of an N-terminal tripeptide from a polypeptide.</text>
        <dbReference type="EC" id="3.4.14.10"/>
    </reaction>
</comment>
<feature type="region of interest" description="Disordered" evidence="9">
    <location>
        <begin position="1049"/>
        <end position="1069"/>
    </location>
</feature>
<dbReference type="Pfam" id="PF00082">
    <property type="entry name" value="Peptidase_S8"/>
    <property type="match status" value="1"/>
</dbReference>
<comment type="similarity">
    <text evidence="2 8">Belongs to the peptidase S8 family.</text>
</comment>
<evidence type="ECO:0000256" key="3">
    <source>
        <dbReference type="ARBA" id="ARBA00012462"/>
    </source>
</evidence>
<dbReference type="Gene3D" id="2.60.40.3170">
    <property type="match status" value="1"/>
</dbReference>
<feature type="active site" description="Charge relay system" evidence="8">
    <location>
        <position position="51"/>
    </location>
</feature>
<evidence type="ECO:0000256" key="4">
    <source>
        <dbReference type="ARBA" id="ARBA00022438"/>
    </source>
</evidence>
<keyword evidence="5 8" id="KW-0645">Protease</keyword>
<dbReference type="Proteomes" id="UP001055712">
    <property type="component" value="Unassembled WGS sequence"/>
</dbReference>
<keyword evidence="7 8" id="KW-0720">Serine protease</keyword>
<accession>A0A9D4TQ74</accession>
<organism evidence="14 15">
    <name type="scientific">Chlorella vulgaris</name>
    <name type="common">Green alga</name>
    <dbReference type="NCBI Taxonomy" id="3077"/>
    <lineage>
        <taxon>Eukaryota</taxon>
        <taxon>Viridiplantae</taxon>
        <taxon>Chlorophyta</taxon>
        <taxon>core chlorophytes</taxon>
        <taxon>Trebouxiophyceae</taxon>
        <taxon>Chlorellales</taxon>
        <taxon>Chlorellaceae</taxon>
        <taxon>Chlorella clade</taxon>
        <taxon>Chlorella</taxon>
    </lineage>
</organism>
<dbReference type="InterPro" id="IPR036852">
    <property type="entry name" value="Peptidase_S8/S53_dom_sf"/>
</dbReference>
<dbReference type="InterPro" id="IPR000209">
    <property type="entry name" value="Peptidase_S8/S53_dom"/>
</dbReference>
<evidence type="ECO:0000259" key="11">
    <source>
        <dbReference type="Pfam" id="PF12580"/>
    </source>
</evidence>
<dbReference type="InterPro" id="IPR023828">
    <property type="entry name" value="Peptidase_S8_Ser-AS"/>
</dbReference>
<gene>
    <name evidence="14" type="ORF">D9Q98_004640</name>
</gene>
<comment type="caution">
    <text evidence="14">The sequence shown here is derived from an EMBL/GenBank/DDBJ whole genome shotgun (WGS) entry which is preliminary data.</text>
</comment>
<dbReference type="InterPro" id="IPR048384">
    <property type="entry name" value="TPPII_GBD"/>
</dbReference>
<dbReference type="SUPFAM" id="SSF52743">
    <property type="entry name" value="Subtilisin-like"/>
    <property type="match status" value="1"/>
</dbReference>
<dbReference type="GO" id="GO:0004177">
    <property type="term" value="F:aminopeptidase activity"/>
    <property type="evidence" value="ECO:0007669"/>
    <property type="project" value="UniProtKB-KW"/>
</dbReference>
<dbReference type="PANTHER" id="PTHR43806:SF14">
    <property type="entry name" value="TRIPEPTIDYL-PEPTIDASE 2"/>
    <property type="match status" value="1"/>
</dbReference>
<feature type="domain" description="Tripeptidyl peptidase II second Ig-like" evidence="11">
    <location>
        <begin position="823"/>
        <end position="1008"/>
    </location>
</feature>
<feature type="active site" description="Charge relay system" evidence="8">
    <location>
        <position position="283"/>
    </location>
</feature>
<evidence type="ECO:0000313" key="15">
    <source>
        <dbReference type="Proteomes" id="UP001055712"/>
    </source>
</evidence>
<feature type="active site" description="Charge relay system" evidence="8">
    <location>
        <position position="469"/>
    </location>
</feature>
<dbReference type="InterPro" id="IPR046940">
    <property type="entry name" value="TPPII_Ig-like_sf"/>
</dbReference>
<dbReference type="FunFam" id="3.40.50.200:FF:000013">
    <property type="entry name" value="Tripeptidyl-peptidase 2 homolog"/>
    <property type="match status" value="1"/>
</dbReference>
<keyword evidence="4" id="KW-0031">Aminopeptidase</keyword>
<dbReference type="InterPro" id="IPR034051">
    <property type="entry name" value="TPP_II_domain"/>
</dbReference>
<dbReference type="OrthoDB" id="10256524at2759"/>
<reference evidence="14" key="2">
    <citation type="submission" date="2020-11" db="EMBL/GenBank/DDBJ databases">
        <authorList>
            <person name="Cecchin M."/>
            <person name="Marcolungo L."/>
            <person name="Rossato M."/>
            <person name="Girolomoni L."/>
            <person name="Cosentino E."/>
            <person name="Cuine S."/>
            <person name="Li-Beisson Y."/>
            <person name="Delledonne M."/>
            <person name="Ballottari M."/>
        </authorList>
    </citation>
    <scope>NUCLEOTIDE SEQUENCE</scope>
    <source>
        <strain evidence="14">211/11P</strain>
        <tissue evidence="14">Whole cell</tissue>
    </source>
</reference>
<feature type="domain" description="Tripeptidyl-peptidase II first Ig-like" evidence="12">
    <location>
        <begin position="558"/>
        <end position="666"/>
    </location>
</feature>
<keyword evidence="15" id="KW-1185">Reference proteome</keyword>
<dbReference type="Gene3D" id="6.10.250.3080">
    <property type="match status" value="1"/>
</dbReference>
<dbReference type="PROSITE" id="PS00138">
    <property type="entry name" value="SUBTILASE_SER"/>
    <property type="match status" value="1"/>
</dbReference>
<evidence type="ECO:0000259" key="10">
    <source>
        <dbReference type="Pfam" id="PF00082"/>
    </source>
</evidence>
<dbReference type="InterPro" id="IPR015500">
    <property type="entry name" value="Peptidase_S8_subtilisin-rel"/>
</dbReference>
<dbReference type="Gene3D" id="3.40.50.200">
    <property type="entry name" value="Peptidase S8/S53 domain"/>
    <property type="match status" value="2"/>
</dbReference>
<dbReference type="PROSITE" id="PS51892">
    <property type="entry name" value="SUBTILASE"/>
    <property type="match status" value="1"/>
</dbReference>
<dbReference type="CDD" id="cd04857">
    <property type="entry name" value="Peptidases_S8_Tripeptidyl_Aminopeptidase_II"/>
    <property type="match status" value="1"/>
</dbReference>
<dbReference type="Pfam" id="PF12580">
    <property type="entry name" value="TPPII"/>
    <property type="match status" value="1"/>
</dbReference>
<name>A0A9D4TQ74_CHLVU</name>
<feature type="domain" description="Tripeptidyl-peptidase II galactose-binding" evidence="13">
    <location>
        <begin position="698"/>
        <end position="786"/>
    </location>
</feature>
<feature type="compositionally biased region" description="Low complexity" evidence="9">
    <location>
        <begin position="1278"/>
        <end position="1292"/>
    </location>
</feature>
<dbReference type="PRINTS" id="PR00723">
    <property type="entry name" value="SUBTILISIN"/>
</dbReference>
<dbReference type="Pfam" id="PF21316">
    <property type="entry name" value="TPPII_GBD"/>
    <property type="match status" value="1"/>
</dbReference>
<evidence type="ECO:0000256" key="1">
    <source>
        <dbReference type="ARBA" id="ARBA00001910"/>
    </source>
</evidence>
<dbReference type="InterPro" id="IPR022229">
    <property type="entry name" value="TPPII_Ig-like-2"/>
</dbReference>
<dbReference type="GO" id="GO:0008240">
    <property type="term" value="F:tripeptidyl-peptidase activity"/>
    <property type="evidence" value="ECO:0007669"/>
    <property type="project" value="UniProtKB-EC"/>
</dbReference>
<dbReference type="PANTHER" id="PTHR43806">
    <property type="entry name" value="PEPTIDASE S8"/>
    <property type="match status" value="1"/>
</dbReference>
<evidence type="ECO:0000256" key="5">
    <source>
        <dbReference type="ARBA" id="ARBA00022670"/>
    </source>
</evidence>
<dbReference type="GO" id="GO:0006508">
    <property type="term" value="P:proteolysis"/>
    <property type="evidence" value="ECO:0007669"/>
    <property type="project" value="UniProtKB-KW"/>
</dbReference>
<reference evidence="14" key="1">
    <citation type="journal article" date="2019" name="Plant J.">
        <title>Chlorella vulgaris genome assembly and annotation reveals the molecular basis for metabolic acclimation to high light conditions.</title>
        <authorList>
            <person name="Cecchin M."/>
            <person name="Marcolungo L."/>
            <person name="Rossato M."/>
            <person name="Girolomoni L."/>
            <person name="Cosentino E."/>
            <person name="Cuine S."/>
            <person name="Li-Beisson Y."/>
            <person name="Delledonne M."/>
            <person name="Ballottari M."/>
        </authorList>
    </citation>
    <scope>NUCLEOTIDE SEQUENCE</scope>
    <source>
        <strain evidence="14">211/11P</strain>
    </source>
</reference>
<evidence type="ECO:0000259" key="12">
    <source>
        <dbReference type="Pfam" id="PF21223"/>
    </source>
</evidence>
<dbReference type="GO" id="GO:0005829">
    <property type="term" value="C:cytosol"/>
    <property type="evidence" value="ECO:0007669"/>
    <property type="project" value="TreeGrafter"/>
</dbReference>
<evidence type="ECO:0000313" key="14">
    <source>
        <dbReference type="EMBL" id="KAI3431590.1"/>
    </source>
</evidence>
<evidence type="ECO:0000256" key="7">
    <source>
        <dbReference type="ARBA" id="ARBA00022825"/>
    </source>
</evidence>
<dbReference type="EMBL" id="SIDB01000006">
    <property type="protein sequence ID" value="KAI3431590.1"/>
    <property type="molecule type" value="Genomic_DNA"/>
</dbReference>
<proteinExistence type="inferred from homology"/>
<feature type="region of interest" description="Disordered" evidence="9">
    <location>
        <begin position="1133"/>
        <end position="1169"/>
    </location>
</feature>
<dbReference type="InterPro" id="IPR050131">
    <property type="entry name" value="Peptidase_S8_subtilisin-like"/>
</dbReference>
<dbReference type="Pfam" id="PF21223">
    <property type="entry name" value="TPPII_Ig-like-1"/>
    <property type="match status" value="1"/>
</dbReference>
<dbReference type="Gene3D" id="1.25.40.710">
    <property type="match status" value="1"/>
</dbReference>
<sequence length="1391" mass="147113">MTSEGASQAIDQAVIDEMFGGCMPKQEIQAQAFLKEHPEYDGRGTVVAIFDTGVDPGAAGLQTTTDGRPKIIDVVDCTGSGDVDTSKVVKADADGCVTGILGNKLRLNPEWVSPSGEWRVGAKAAYELFPGGLKQRLQKERKKQWAEKQRAAVADAVAAVVSQARQAKAGPGLQPAEELKKQKEEVEARVKLLSELDEKYEDLGPMIDCVVWNDGQRWLAALDTSDMYEQGSGKNLLADFTPMTNYRAERQWGTFSAEDACNFALNIYSEGDILSIVVDAGSHGTHVAGITAAHHPEDPALSGIAPGAQIVSCKIGDTRLGSMETMVGLTRALITVLENKCQLVNMSYGEATSTPNAGRFVGLAEELVYKHGVVFVSSAGNAGPALSTVGAPGGTSSAILGIGAYVSPALASAGHSIRGELAEGQQYTWSSRGPSPDGHLGVCVSAPGGAIAPVPQWTRQKRQLMNGTSMSSPCACGGLALLISALKAEGQAATPARIRRAVENTALPVAEGSSDSALTYGRGLLQVDAAYRYLRRSAELDVPADLRLEVSVRRSDSAASKRGIYLRDPEDARHPLTFSVDVSPRLHEEADIKSDRLEVEHKLSLKCSAHWVKVPAVLLLHHNGRGFELELDPTCLPEGLHYTEVQAFDATAEWRGPLFRLPITVIRPLDLDAAPGSSGGSGAVVRADASVDFGVLRFQPGDETRRFVAVPAGATWAELKLRAGELDVPTAYMLRATALLPHTRYSSTEWRSHNQFSSHQEYATSFRVTGATTLELTLAQHWSSLGGSALSAELAFHGVQATPEKALLIDGAGAAAKVQVLASLRREKVQPRAKLDTLHIPLRPAEAELAPLGTPRDTLWEGRVIHRLLLTYKLSLTEGGQVTPTLPMLNRYVYDGELEAQMFMLFDGNKRQLAVGDIYPEAVQLKKGECVIRVMLRHDDAALLEKLKGMPMVVERKLESAVQVPVYTSNADSIKGSNAVSRERPLCKGERAAFFLGPVPEDKLPKDATPGRLLVGSLTLGLTSNSGGNGNGGPACPAAQQLTYLVAPKKPEPASNGSEGSADGEEKKSVEVRLAEALRDAHVKLLKELSCDSEEERQAYSELQAQLLASHPTHLPLLLERLQRAQKAANASAGTAAGEAQPTDAAGSAAAGADSAADSAGGSSGTNSAASREAGLQAVVAAADGVIGAIDTIPLAIYQAQKCPEEGPGAAKRKKDMEAQKAALVEALAAKCGALLKLQEAATASTAAPPPAADAPATAEAGDDAAAEPVAPAPAPASVPADTSTGTGTDAAAAPGAVSAFEVAFRELRCWVDTAADEKYVLLHAKREALAGRLAAAYKVLDKAAAPEDKPASQEVLEFRAGLLQQLGWSHWERQQRRRIATSFPAAYPLF</sequence>
<evidence type="ECO:0000256" key="2">
    <source>
        <dbReference type="ARBA" id="ARBA00011073"/>
    </source>
</evidence>